<gene>
    <name evidence="1" type="ORF">CTJ08_13800</name>
</gene>
<dbReference type="Proteomes" id="UP000228502">
    <property type="component" value="Unassembled WGS sequence"/>
</dbReference>
<dbReference type="EMBL" id="PEJG01000129">
    <property type="protein sequence ID" value="PIH08933.1"/>
    <property type="molecule type" value="Genomic_DNA"/>
</dbReference>
<accession>A0AAE5QV75</accession>
<feature type="non-terminal residue" evidence="1">
    <location>
        <position position="114"/>
    </location>
</feature>
<reference evidence="1 2" key="1">
    <citation type="submission" date="2017-10" db="EMBL/GenBank/DDBJ databases">
        <title>genome sequences of Staph epi in chlorhexidine trial.</title>
        <authorList>
            <person name="Greninger A.L."/>
            <person name="Addetia A."/>
            <person name="Qin X."/>
            <person name="Zerr D."/>
        </authorList>
    </citation>
    <scope>NUCLEOTIDE SEQUENCE [LARGE SCALE GENOMIC DNA]</scope>
    <source>
        <strain evidence="1 2">SCH-17</strain>
    </source>
</reference>
<evidence type="ECO:0000313" key="2">
    <source>
        <dbReference type="Proteomes" id="UP000228502"/>
    </source>
</evidence>
<organism evidence="1 2">
    <name type="scientific">Staphylococcus epidermidis</name>
    <dbReference type="NCBI Taxonomy" id="1282"/>
    <lineage>
        <taxon>Bacteria</taxon>
        <taxon>Bacillati</taxon>
        <taxon>Bacillota</taxon>
        <taxon>Bacilli</taxon>
        <taxon>Bacillales</taxon>
        <taxon>Staphylococcaceae</taxon>
        <taxon>Staphylococcus</taxon>
    </lineage>
</organism>
<evidence type="ECO:0000313" key="1">
    <source>
        <dbReference type="EMBL" id="PIH08933.1"/>
    </source>
</evidence>
<comment type="caution">
    <text evidence="1">The sequence shown here is derived from an EMBL/GenBank/DDBJ whole genome shotgun (WGS) entry which is preliminary data.</text>
</comment>
<dbReference type="AlphaFoldDB" id="A0AAE5QV75"/>
<protein>
    <submittedName>
        <fullName evidence="1">DNA primase</fullName>
    </submittedName>
</protein>
<name>A0AAE5QV75_STAEP</name>
<proteinExistence type="predicted"/>
<sequence length="114" mass="13043">MYKGYLKSSGKRTITTFKDNKDALLDYKQARALKSFVGVLDEDYIMVDVDDMNEAQLLLNIIEGEQIKCNILETDNGMHFYFKGYNMTNNKTKNFSAIGIMCDYKLGIKNSCDP</sequence>